<name>A0ABZ3BYG4_9GAMM</name>
<accession>A0ABZ3BYG4</accession>
<keyword evidence="1" id="KW-0863">Zinc-finger</keyword>
<feature type="coiled-coil region" evidence="2">
    <location>
        <begin position="139"/>
        <end position="166"/>
    </location>
</feature>
<dbReference type="Proteomes" id="UP001449178">
    <property type="component" value="Chromosome"/>
</dbReference>
<evidence type="ECO:0000259" key="3">
    <source>
        <dbReference type="PROSITE" id="PS50966"/>
    </source>
</evidence>
<keyword evidence="1" id="KW-0862">Zinc</keyword>
<evidence type="ECO:0000313" key="5">
    <source>
        <dbReference type="Proteomes" id="UP001449178"/>
    </source>
</evidence>
<evidence type="ECO:0000256" key="2">
    <source>
        <dbReference type="SAM" id="Coils"/>
    </source>
</evidence>
<evidence type="ECO:0000313" key="4">
    <source>
        <dbReference type="EMBL" id="WZW87142.1"/>
    </source>
</evidence>
<dbReference type="PROSITE" id="PS50966">
    <property type="entry name" value="ZF_SWIM"/>
    <property type="match status" value="1"/>
</dbReference>
<organism evidence="4 5">
    <name type="scientific">Ignatzschineria larvae DSM 13226</name>
    <dbReference type="NCBI Taxonomy" id="1111732"/>
    <lineage>
        <taxon>Bacteria</taxon>
        <taxon>Pseudomonadati</taxon>
        <taxon>Pseudomonadota</taxon>
        <taxon>Gammaproteobacteria</taxon>
        <taxon>Cardiobacteriales</taxon>
        <taxon>Ignatzschineriaceae</taxon>
        <taxon>Ignatzschineria</taxon>
    </lineage>
</organism>
<protein>
    <recommendedName>
        <fullName evidence="3">SWIM-type domain-containing protein</fullName>
    </recommendedName>
</protein>
<dbReference type="RefSeq" id="WP_169727775.1">
    <property type="nucleotide sequence ID" value="NZ_AZOD01000029.1"/>
</dbReference>
<dbReference type="EMBL" id="CP150637">
    <property type="protein sequence ID" value="WZW87142.1"/>
    <property type="molecule type" value="Genomic_DNA"/>
</dbReference>
<evidence type="ECO:0000256" key="1">
    <source>
        <dbReference type="PROSITE-ProRule" id="PRU00325"/>
    </source>
</evidence>
<dbReference type="InterPro" id="IPR007527">
    <property type="entry name" value="Znf_SWIM"/>
</dbReference>
<proteinExistence type="predicted"/>
<keyword evidence="1" id="KW-0479">Metal-binding</keyword>
<sequence length="641" mass="75667">MISTQQQIQQQYKSDIQEMKSWLSILTTPEKYRKGVQYYKDGRVLEFEMTKQPRKVSVVIAGSGKHYYQVKIDLERLTGRCDCPSDHPQQKCKHVIATIYALADDDYQPNKKLLLAYKHATEEDALFEDMQLKSMGRQNRSASAKNHALKRQLAELVRSKESTKLKYPKYLEKFFKEATDAEKLALLTYLLDTEKVTHSATKLWLESQTWDMKSVIAFVNKQKKGFARDFYGEKSEQLTQEIDTFFANVIHHIERNVNGIVEKCKLWLQILQLIYDELIYEGHNSVEIEDLYEVFALSMVTALETDPLEIKPIIEMALNRDANQAIWRALVSWGQEQARLLVLERIEFSNTRIIEGVEDNTYLQLSTLALIVMRPDLTMDDPFFYPVIAECDLISEKKRTYYYKLYYNRTGQMEKYLQYCDSISGDRIDRYEFLYLLESKQWEKVQLILDRVLSDRDYAINSRSVLTLQEAASLQQDLIEDYHPVKTAKDRELKKQSLLTLYELVTQHQNMSEADKAAFFWESGQYLQLLGYFKWFRTQSLLQNNYTFKSGQHKEPLVFYLRALSATRQTPEIQLLFKSLLMIEQDYLRECRSNNYEFTFEVVVACHKVGLIQEVQDFVHYCTEHYTRRKKLIEELQKFIK</sequence>
<keyword evidence="5" id="KW-1185">Reference proteome</keyword>
<feature type="domain" description="SWIM-type" evidence="3">
    <location>
        <begin position="68"/>
        <end position="103"/>
    </location>
</feature>
<keyword evidence="2" id="KW-0175">Coiled coil</keyword>
<gene>
    <name evidence="4" type="ORF">WMO13_07095</name>
</gene>
<reference evidence="4 5" key="1">
    <citation type="submission" date="2024-03" db="EMBL/GenBank/DDBJ databases">
        <title>Complete Genome Sequence and Annotation of Ignatzschineria larvae DSM 13226.</title>
        <authorList>
            <person name="Cantrell E."/>
            <person name="Burcham Z.M."/>
        </authorList>
    </citation>
    <scope>NUCLEOTIDE SEQUENCE [LARGE SCALE GENOMIC DNA]</scope>
    <source>
        <strain evidence="4 5">DSM 13226</strain>
    </source>
</reference>